<dbReference type="GO" id="GO:0008677">
    <property type="term" value="F:2-dehydropantoate 2-reductase activity"/>
    <property type="evidence" value="ECO:0007669"/>
    <property type="project" value="UniProtKB-EC"/>
</dbReference>
<dbReference type="Gene3D" id="3.40.50.720">
    <property type="entry name" value="NAD(P)-binding Rossmann-like Domain"/>
    <property type="match status" value="1"/>
</dbReference>
<dbReference type="EMBL" id="AUZX01015340">
    <property type="protein sequence ID" value="EQD29314.1"/>
    <property type="molecule type" value="Genomic_DNA"/>
</dbReference>
<dbReference type="InterPro" id="IPR013332">
    <property type="entry name" value="KPR_N"/>
</dbReference>
<evidence type="ECO:0000259" key="1">
    <source>
        <dbReference type="Pfam" id="PF02558"/>
    </source>
</evidence>
<feature type="domain" description="Ketopantoate reductase N-terminal" evidence="1">
    <location>
        <begin position="1"/>
        <end position="63"/>
    </location>
</feature>
<gene>
    <name evidence="2" type="ORF">B1A_20772</name>
</gene>
<reference evidence="2" key="2">
    <citation type="journal article" date="2014" name="ISME J.">
        <title>Microbial stratification in low pH oxic and suboxic macroscopic growths along an acid mine drainage.</title>
        <authorList>
            <person name="Mendez-Garcia C."/>
            <person name="Mesa V."/>
            <person name="Sprenger R.R."/>
            <person name="Richter M."/>
            <person name="Diez M.S."/>
            <person name="Solano J."/>
            <person name="Bargiela R."/>
            <person name="Golyshina O.V."/>
            <person name="Manteca A."/>
            <person name="Ramos J.L."/>
            <person name="Gallego J.R."/>
            <person name="Llorente I."/>
            <person name="Martins Dos Santos V.A."/>
            <person name="Jensen O.N."/>
            <person name="Pelaez A.I."/>
            <person name="Sanchez J."/>
            <person name="Ferrer M."/>
        </authorList>
    </citation>
    <scope>NUCLEOTIDE SEQUENCE</scope>
</reference>
<reference evidence="2" key="1">
    <citation type="submission" date="2013-08" db="EMBL/GenBank/DDBJ databases">
        <authorList>
            <person name="Mendez C."/>
            <person name="Richter M."/>
            <person name="Ferrer M."/>
            <person name="Sanchez J."/>
        </authorList>
    </citation>
    <scope>NUCLEOTIDE SEQUENCE</scope>
</reference>
<name>T0ZKR1_9ZZZZ</name>
<comment type="caution">
    <text evidence="2">The sequence shown here is derived from an EMBL/GenBank/DDBJ whole genome shotgun (WGS) entry which is preliminary data.</text>
</comment>
<accession>T0ZKR1</accession>
<sequence>MVGRKEHVQSIERDGLRVEGVTNMAVRPRVATALRAGERATMVILTVKTYDTEEACRTIARAMSSRP</sequence>
<keyword evidence="2" id="KW-0560">Oxidoreductase</keyword>
<protein>
    <submittedName>
        <fullName evidence="2">Protein containing Ketopantoate reductase ApbA/PanE</fullName>
        <ecNumber evidence="2">1.1.1.169</ecNumber>
    </submittedName>
</protein>
<feature type="non-terminal residue" evidence="2">
    <location>
        <position position="67"/>
    </location>
</feature>
<organism evidence="2">
    <name type="scientific">mine drainage metagenome</name>
    <dbReference type="NCBI Taxonomy" id="410659"/>
    <lineage>
        <taxon>unclassified sequences</taxon>
        <taxon>metagenomes</taxon>
        <taxon>ecological metagenomes</taxon>
    </lineage>
</organism>
<dbReference type="Pfam" id="PF02558">
    <property type="entry name" value="ApbA"/>
    <property type="match status" value="1"/>
</dbReference>
<dbReference type="AlphaFoldDB" id="T0ZKR1"/>
<proteinExistence type="predicted"/>
<dbReference type="EC" id="1.1.1.169" evidence="2"/>
<evidence type="ECO:0000313" key="2">
    <source>
        <dbReference type="EMBL" id="EQD29314.1"/>
    </source>
</evidence>